<evidence type="ECO:0000256" key="3">
    <source>
        <dbReference type="SAM" id="SignalP"/>
    </source>
</evidence>
<comment type="similarity">
    <text evidence="1">Belongs to the multicopper oxidase family.</text>
</comment>
<dbReference type="InterPro" id="IPR045087">
    <property type="entry name" value="Cu-oxidase_fam"/>
</dbReference>
<proteinExistence type="inferred from homology"/>
<accession>A0A8K0WNP9</accession>
<dbReference type="EMBL" id="JAGPNK010000013">
    <property type="protein sequence ID" value="KAH7309692.1"/>
    <property type="molecule type" value="Genomic_DNA"/>
</dbReference>
<dbReference type="Pfam" id="PF07732">
    <property type="entry name" value="Cu-oxidase_3"/>
    <property type="match status" value="1"/>
</dbReference>
<keyword evidence="7" id="KW-1185">Reference proteome</keyword>
<dbReference type="Pfam" id="PF07731">
    <property type="entry name" value="Cu-oxidase_2"/>
    <property type="match status" value="1"/>
</dbReference>
<dbReference type="SUPFAM" id="SSF49503">
    <property type="entry name" value="Cupredoxins"/>
    <property type="match status" value="3"/>
</dbReference>
<dbReference type="Gene3D" id="2.60.40.420">
    <property type="entry name" value="Cupredoxins - blue copper proteins"/>
    <property type="match status" value="3"/>
</dbReference>
<organism evidence="6 7">
    <name type="scientific">Stachybotrys elegans</name>
    <dbReference type="NCBI Taxonomy" id="80388"/>
    <lineage>
        <taxon>Eukaryota</taxon>
        <taxon>Fungi</taxon>
        <taxon>Dikarya</taxon>
        <taxon>Ascomycota</taxon>
        <taxon>Pezizomycotina</taxon>
        <taxon>Sordariomycetes</taxon>
        <taxon>Hypocreomycetidae</taxon>
        <taxon>Hypocreales</taxon>
        <taxon>Stachybotryaceae</taxon>
        <taxon>Stachybotrys</taxon>
    </lineage>
</organism>
<dbReference type="GO" id="GO:0016491">
    <property type="term" value="F:oxidoreductase activity"/>
    <property type="evidence" value="ECO:0007669"/>
    <property type="project" value="InterPro"/>
</dbReference>
<dbReference type="CDD" id="cd13889">
    <property type="entry name" value="CuRO_3_BOD"/>
    <property type="match status" value="1"/>
</dbReference>
<keyword evidence="3" id="KW-0732">Signal</keyword>
<evidence type="ECO:0000313" key="6">
    <source>
        <dbReference type="EMBL" id="KAH7309692.1"/>
    </source>
</evidence>
<dbReference type="AlphaFoldDB" id="A0A8K0WNP9"/>
<evidence type="ECO:0000313" key="7">
    <source>
        <dbReference type="Proteomes" id="UP000813444"/>
    </source>
</evidence>
<dbReference type="InterPro" id="IPR011706">
    <property type="entry name" value="Cu-oxidase_C"/>
</dbReference>
<feature type="signal peptide" evidence="3">
    <location>
        <begin position="1"/>
        <end position="22"/>
    </location>
</feature>
<gene>
    <name evidence="6" type="ORF">B0I35DRAFT_453353</name>
</gene>
<sequence>MLSKTLGAVALSLLFGGNAVEAKPVPGTTPASAHLFRRAQLSPQYPMFSVEMPIPPVKEPKLVTTNPANGREMRYYEIEIQGFSKQVYPGLSEAEFVGYDGISPGPTIRVPRGVESVVRFVNNANQNNSVHLHGSFSRAAFDGWAEDMTQPGEYKDYYYPNRQSGRTLWYHDHAMHLTAENAYKGQAGMYIIDDEAEHALNLPEGDYDWPMILASKQFNADGTLAPATGLFFGDVIHVNGEPWPFANVEPRKYRFRFLDAAVTRSFGLYFANSEDLTTRIPFQVIASDSGLLEHPVETELLYISMAERYDVVFDFSGLAGQTIDLRNLAGQVGGIGTDTDYDNSDKVMRFHVAEETENNEPDNSDVPENLRSVPYPTPTDMEPKDFVFNRTNNVWTINGARFSDPVGRLLANVSTGTVQRWRLINTGAGWTHPIHIHLVDFRIISRTNTGAQGTGRDIMPYETGLKDVVWLGRQETVVVEAHYAPFPGLYMFHCHNLIHEDTDMMAAFNTTVLPDYGYNATIFTNPMEEMWQAVPFEITEFDGQSGAFSDSAIISRLHAMAEYLPYQAADDEAEN</sequence>
<evidence type="ECO:0000256" key="1">
    <source>
        <dbReference type="ARBA" id="ARBA00010609"/>
    </source>
</evidence>
<dbReference type="Proteomes" id="UP000813444">
    <property type="component" value="Unassembled WGS sequence"/>
</dbReference>
<comment type="caution">
    <text evidence="6">The sequence shown here is derived from an EMBL/GenBank/DDBJ whole genome shotgun (WGS) entry which is preliminary data.</text>
</comment>
<reference evidence="6" key="1">
    <citation type="journal article" date="2021" name="Nat. Commun.">
        <title>Genetic determinants of endophytism in the Arabidopsis root mycobiome.</title>
        <authorList>
            <person name="Mesny F."/>
            <person name="Miyauchi S."/>
            <person name="Thiergart T."/>
            <person name="Pickel B."/>
            <person name="Atanasova L."/>
            <person name="Karlsson M."/>
            <person name="Huettel B."/>
            <person name="Barry K.W."/>
            <person name="Haridas S."/>
            <person name="Chen C."/>
            <person name="Bauer D."/>
            <person name="Andreopoulos W."/>
            <person name="Pangilinan J."/>
            <person name="LaButti K."/>
            <person name="Riley R."/>
            <person name="Lipzen A."/>
            <person name="Clum A."/>
            <person name="Drula E."/>
            <person name="Henrissat B."/>
            <person name="Kohler A."/>
            <person name="Grigoriev I.V."/>
            <person name="Martin F.M."/>
            <person name="Hacquard S."/>
        </authorList>
    </citation>
    <scope>NUCLEOTIDE SEQUENCE</scope>
    <source>
        <strain evidence="6">MPI-CAGE-CH-0235</strain>
    </source>
</reference>
<dbReference type="PANTHER" id="PTHR48267">
    <property type="entry name" value="CUPREDOXIN SUPERFAMILY PROTEIN"/>
    <property type="match status" value="1"/>
</dbReference>
<dbReference type="PANTHER" id="PTHR48267:SF1">
    <property type="entry name" value="BILIRUBIN OXIDASE"/>
    <property type="match status" value="1"/>
</dbReference>
<dbReference type="InterPro" id="IPR008972">
    <property type="entry name" value="Cupredoxin"/>
</dbReference>
<protein>
    <submittedName>
        <fullName evidence="6">Polyphenol oxidase</fullName>
    </submittedName>
</protein>
<dbReference type="OrthoDB" id="262547at2759"/>
<keyword evidence="2" id="KW-0186">Copper</keyword>
<evidence type="ECO:0000259" key="5">
    <source>
        <dbReference type="Pfam" id="PF07732"/>
    </source>
</evidence>
<feature type="domain" description="Plastocyanin-like" evidence="4">
    <location>
        <begin position="378"/>
        <end position="510"/>
    </location>
</feature>
<feature type="domain" description="Plastocyanin-like" evidence="5">
    <location>
        <begin position="91"/>
        <end position="196"/>
    </location>
</feature>
<evidence type="ECO:0000256" key="2">
    <source>
        <dbReference type="ARBA" id="ARBA00023008"/>
    </source>
</evidence>
<feature type="chain" id="PRO_5035468117" evidence="3">
    <location>
        <begin position="23"/>
        <end position="575"/>
    </location>
</feature>
<evidence type="ECO:0000259" key="4">
    <source>
        <dbReference type="Pfam" id="PF07731"/>
    </source>
</evidence>
<dbReference type="GO" id="GO:0005507">
    <property type="term" value="F:copper ion binding"/>
    <property type="evidence" value="ECO:0007669"/>
    <property type="project" value="InterPro"/>
</dbReference>
<name>A0A8K0WNP9_9HYPO</name>
<dbReference type="InterPro" id="IPR011707">
    <property type="entry name" value="Cu-oxidase-like_N"/>
</dbReference>